<feature type="transmembrane region" description="Helical" evidence="2">
    <location>
        <begin position="628"/>
        <end position="647"/>
    </location>
</feature>
<proteinExistence type="predicted"/>
<feature type="transmembrane region" description="Helical" evidence="2">
    <location>
        <begin position="124"/>
        <end position="146"/>
    </location>
</feature>
<dbReference type="InterPro" id="IPR011004">
    <property type="entry name" value="Trimer_LpxA-like_sf"/>
</dbReference>
<dbReference type="PANTHER" id="PTHR43300">
    <property type="entry name" value="ACETYLTRANSFERASE"/>
    <property type="match status" value="1"/>
</dbReference>
<feature type="domain" description="Carrier" evidence="3">
    <location>
        <begin position="14"/>
        <end position="91"/>
    </location>
</feature>
<dbReference type="Proteomes" id="UP001231924">
    <property type="component" value="Unassembled WGS sequence"/>
</dbReference>
<evidence type="ECO:0000256" key="2">
    <source>
        <dbReference type="SAM" id="Phobius"/>
    </source>
</evidence>
<feature type="transmembrane region" description="Helical" evidence="2">
    <location>
        <begin position="166"/>
        <end position="188"/>
    </location>
</feature>
<dbReference type="EMBL" id="JASVWF010000007">
    <property type="protein sequence ID" value="MDL5159570.1"/>
    <property type="molecule type" value="Genomic_DNA"/>
</dbReference>
<keyword evidence="2" id="KW-1133">Transmembrane helix</keyword>
<dbReference type="SUPFAM" id="SSF47336">
    <property type="entry name" value="ACP-like"/>
    <property type="match status" value="1"/>
</dbReference>
<dbReference type="Pfam" id="PF00550">
    <property type="entry name" value="PP-binding"/>
    <property type="match status" value="1"/>
</dbReference>
<evidence type="ECO:0000259" key="3">
    <source>
        <dbReference type="PROSITE" id="PS50075"/>
    </source>
</evidence>
<accession>A0ABT7MFX5</accession>
<dbReference type="PANTHER" id="PTHR43300:SF11">
    <property type="entry name" value="ACETYLTRANSFERASE RV3034C-RELATED"/>
    <property type="match status" value="1"/>
</dbReference>
<feature type="transmembrane region" description="Helical" evidence="2">
    <location>
        <begin position="361"/>
        <end position="386"/>
    </location>
</feature>
<sequence>MTAATDAPEIAPLTDPAAVADAFAEVLAGVLKRDDVPVDEHFFEVLGADSMVMARFCARVRKRPGLPAVAMQDVYAHPTPAALALALTPSPEDAEDAAAEVASVPSSVADEAPAPDPGRPGSPALCGTLQAIVFLGYTYVAAEVISRGYDWLATTGGTGGGYLLDLYLRAVLLGAGGFAVLCVLPILLKWVLVGRWREQQVPVWTLRYVRFWTVKTLIRTNPLVFFVGSPLYVAYLRALGAKIGRGAVILSEHVPVCTDLLTVGAGTVVRKDVHLSCYHVSDRVIRTGRVTLGEDVYVGETTVLDIDTSMGDGASLGHTSSLHPGQVLLGGERAHGSPAQRTETDYRMVEPRRCGRVRRTAYTLVQLALTVFVALPVAVGALTLLLRLFPWAAALIDPPAGAIGTAWFHLETLALATTIVVGGTVLGVVGLALGARLLALPLRTGRTYPLYGVHYWLHRTISTITNVVAFTALFGDSSAIAHYLRAAGWRLRPMAQTGSNFGMAVRHESPFAAEVGRGTVVADGLSVISADYSSTSFRVTRARIGAYNFLGNRIAYPAQGRTGDNCLIATKCMVPVDGPVREGVGLLGSPSFEIPRTVARDTELAWGTPLDRRRSLATKNRHNTVSMLLHLAVRVGLTVGIGVLVAAMATVDIALGALEITIVEVAILLFVVGWNALVQLAVTRLQARAPEGLSIYDPRFWRHERFWKVPAPDFVQLFNGTPFKNVAWRLLGARVGPGVFDDGANLTEKSFTTIGARTTLNEGVVVQCHSQEDGAFKSDHVVFGDDVTLGVNAFLHYGTTIADGGSLAPDSFLMKGGEIPPGERWGGNPARPMTGTPGGHA</sequence>
<dbReference type="SUPFAM" id="SSF51161">
    <property type="entry name" value="Trimeric LpxA-like enzymes"/>
    <property type="match status" value="2"/>
</dbReference>
<dbReference type="Gene3D" id="1.10.1200.10">
    <property type="entry name" value="ACP-like"/>
    <property type="match status" value="1"/>
</dbReference>
<feature type="region of interest" description="Disordered" evidence="1">
    <location>
        <begin position="96"/>
        <end position="120"/>
    </location>
</feature>
<feature type="region of interest" description="Disordered" evidence="1">
    <location>
        <begin position="816"/>
        <end position="841"/>
    </location>
</feature>
<dbReference type="InterPro" id="IPR009081">
    <property type="entry name" value="PP-bd_ACP"/>
</dbReference>
<dbReference type="InterPro" id="IPR012728">
    <property type="entry name" value="Pls/PosA_C"/>
</dbReference>
<keyword evidence="2" id="KW-0472">Membrane</keyword>
<keyword evidence="5" id="KW-1185">Reference proteome</keyword>
<name>A0ABT7MFX5_9PSEU</name>
<organism evidence="4 5">
    <name type="scientific">Actinomycetospora termitidis</name>
    <dbReference type="NCBI Taxonomy" id="3053470"/>
    <lineage>
        <taxon>Bacteria</taxon>
        <taxon>Bacillati</taxon>
        <taxon>Actinomycetota</taxon>
        <taxon>Actinomycetes</taxon>
        <taxon>Pseudonocardiales</taxon>
        <taxon>Pseudonocardiaceae</taxon>
        <taxon>Actinomycetospora</taxon>
    </lineage>
</organism>
<feature type="compositionally biased region" description="Low complexity" evidence="1">
    <location>
        <begin position="99"/>
        <end position="112"/>
    </location>
</feature>
<evidence type="ECO:0000256" key="1">
    <source>
        <dbReference type="SAM" id="MobiDB-lite"/>
    </source>
</evidence>
<dbReference type="Gene3D" id="2.160.10.10">
    <property type="entry name" value="Hexapeptide repeat proteins"/>
    <property type="match status" value="2"/>
</dbReference>
<keyword evidence="2" id="KW-0812">Transmembrane</keyword>
<evidence type="ECO:0000313" key="4">
    <source>
        <dbReference type="EMBL" id="MDL5159570.1"/>
    </source>
</evidence>
<dbReference type="NCBIfam" id="TIGR02353">
    <property type="entry name" value="NRPS_term_dom"/>
    <property type="match status" value="1"/>
</dbReference>
<dbReference type="RefSeq" id="WP_286056166.1">
    <property type="nucleotide sequence ID" value="NZ_JASVWF010000007.1"/>
</dbReference>
<dbReference type="InterPro" id="IPR050179">
    <property type="entry name" value="Trans_hexapeptide_repeat"/>
</dbReference>
<feature type="transmembrane region" description="Helical" evidence="2">
    <location>
        <begin position="406"/>
        <end position="433"/>
    </location>
</feature>
<protein>
    <submittedName>
        <fullName evidence="4">Phosphopantetheine-binding protein</fullName>
    </submittedName>
</protein>
<gene>
    <name evidence="4" type="ORF">QRT03_26625</name>
</gene>
<feature type="transmembrane region" description="Helical" evidence="2">
    <location>
        <begin position="653"/>
        <end position="678"/>
    </location>
</feature>
<comment type="caution">
    <text evidence="4">The sequence shown here is derived from an EMBL/GenBank/DDBJ whole genome shotgun (WGS) entry which is preliminary data.</text>
</comment>
<dbReference type="PROSITE" id="PS50075">
    <property type="entry name" value="CARRIER"/>
    <property type="match status" value="1"/>
</dbReference>
<reference evidence="4 5" key="1">
    <citation type="submission" date="2023-06" db="EMBL/GenBank/DDBJ databases">
        <title>Actinomycetospora Odt1-22.</title>
        <authorList>
            <person name="Supong K."/>
        </authorList>
    </citation>
    <scope>NUCLEOTIDE SEQUENCE [LARGE SCALE GENOMIC DNA]</scope>
    <source>
        <strain evidence="4 5">Odt1-22</strain>
    </source>
</reference>
<dbReference type="InterPro" id="IPR036736">
    <property type="entry name" value="ACP-like_sf"/>
</dbReference>
<evidence type="ECO:0000313" key="5">
    <source>
        <dbReference type="Proteomes" id="UP001231924"/>
    </source>
</evidence>